<evidence type="ECO:0000313" key="9">
    <source>
        <dbReference type="Proteomes" id="UP001147747"/>
    </source>
</evidence>
<dbReference type="RefSeq" id="XP_056482864.1">
    <property type="nucleotide sequence ID" value="XM_056636834.1"/>
</dbReference>
<proteinExistence type="inferred from homology"/>
<dbReference type="GO" id="GO:0016020">
    <property type="term" value="C:membrane"/>
    <property type="evidence" value="ECO:0007669"/>
    <property type="project" value="UniProtKB-SubCell"/>
</dbReference>
<evidence type="ECO:0000256" key="3">
    <source>
        <dbReference type="ARBA" id="ARBA00022692"/>
    </source>
</evidence>
<comment type="similarity">
    <text evidence="2">Belongs to the UPF0057 (PMP3) family.</text>
</comment>
<keyword evidence="3 7" id="KW-0812">Transmembrane</keyword>
<feature type="transmembrane region" description="Helical" evidence="7">
    <location>
        <begin position="33"/>
        <end position="53"/>
    </location>
</feature>
<feature type="compositionally biased region" description="Polar residues" evidence="6">
    <location>
        <begin position="92"/>
        <end position="106"/>
    </location>
</feature>
<dbReference type="PROSITE" id="PS01309">
    <property type="entry name" value="UPF0057"/>
    <property type="match status" value="1"/>
</dbReference>
<dbReference type="InterPro" id="IPR000612">
    <property type="entry name" value="PMP3"/>
</dbReference>
<keyword evidence="5 7" id="KW-0472">Membrane</keyword>
<name>A0A9W9SMI5_9EURO</name>
<evidence type="ECO:0000256" key="1">
    <source>
        <dbReference type="ARBA" id="ARBA00004370"/>
    </source>
</evidence>
<evidence type="ECO:0000256" key="2">
    <source>
        <dbReference type="ARBA" id="ARBA00009530"/>
    </source>
</evidence>
<dbReference type="Proteomes" id="UP001147747">
    <property type="component" value="Unassembled WGS sequence"/>
</dbReference>
<dbReference type="PANTHER" id="PTHR21659">
    <property type="entry name" value="HYDROPHOBIC PROTEIN RCI2 LOW TEMPERATURE AND SALT RESPONSIVE PROTEIN LTI6 -RELATED"/>
    <property type="match status" value="1"/>
</dbReference>
<reference evidence="8" key="1">
    <citation type="submission" date="2022-12" db="EMBL/GenBank/DDBJ databases">
        <authorList>
            <person name="Petersen C."/>
        </authorList>
    </citation>
    <scope>NUCLEOTIDE SEQUENCE</scope>
    <source>
        <strain evidence="8">IBT 29677</strain>
    </source>
</reference>
<evidence type="ECO:0008006" key="10">
    <source>
        <dbReference type="Google" id="ProtNLM"/>
    </source>
</evidence>
<feature type="transmembrane region" description="Helical" evidence="7">
    <location>
        <begin position="6"/>
        <end position="26"/>
    </location>
</feature>
<gene>
    <name evidence="8" type="ORF">N7509_012197</name>
</gene>
<keyword evidence="4 7" id="KW-1133">Transmembrane helix</keyword>
<evidence type="ECO:0000256" key="7">
    <source>
        <dbReference type="SAM" id="Phobius"/>
    </source>
</evidence>
<comment type="subcellular location">
    <subcellularLocation>
        <location evidence="1">Membrane</location>
    </subcellularLocation>
</comment>
<dbReference type="PANTHER" id="PTHR21659:SF57">
    <property type="entry name" value="PLASMA MEMBRANE PROTEOLIPID 31"/>
    <property type="match status" value="1"/>
</dbReference>
<feature type="region of interest" description="Disordered" evidence="6">
    <location>
        <begin position="89"/>
        <end position="163"/>
    </location>
</feature>
<feature type="compositionally biased region" description="Low complexity" evidence="6">
    <location>
        <begin position="107"/>
        <end position="125"/>
    </location>
</feature>
<keyword evidence="9" id="KW-1185">Reference proteome</keyword>
<evidence type="ECO:0000256" key="5">
    <source>
        <dbReference type="ARBA" id="ARBA00023136"/>
    </source>
</evidence>
<evidence type="ECO:0000313" key="8">
    <source>
        <dbReference type="EMBL" id="KAJ5379078.1"/>
    </source>
</evidence>
<evidence type="ECO:0000256" key="4">
    <source>
        <dbReference type="ARBA" id="ARBA00022989"/>
    </source>
</evidence>
<dbReference type="AlphaFoldDB" id="A0A9W9SMI5"/>
<evidence type="ECO:0000256" key="6">
    <source>
        <dbReference type="SAM" id="MobiDB-lite"/>
    </source>
</evidence>
<dbReference type="GeneID" id="81375814"/>
<dbReference type="Pfam" id="PF01679">
    <property type="entry name" value="Pmp3"/>
    <property type="match status" value="1"/>
</dbReference>
<sequence length="163" mass="17427">MCSSDVFLAVLAILFPPIAVWIKAGICTADSIINIALCLLGYVPGLIHAWYIILKYPDPDYDNVAYEPIPGGSSQRRDLENGRVTYYYVSNPPLQHPSQQRSYGATQQAPSNSNAAPNPSGNQPSGNKAPDHPQEGAAGSSGQNAPPTYAEAVKGDNKIQTQD</sequence>
<dbReference type="OrthoDB" id="2802411at2759"/>
<comment type="caution">
    <text evidence="8">The sequence shown here is derived from an EMBL/GenBank/DDBJ whole genome shotgun (WGS) entry which is preliminary data.</text>
</comment>
<accession>A0A9W9SMI5</accession>
<protein>
    <recommendedName>
        <fullName evidence="10">Stress response RCI peptide</fullName>
    </recommendedName>
</protein>
<reference evidence="8" key="2">
    <citation type="journal article" date="2023" name="IMA Fungus">
        <title>Comparative genomic study of the Penicillium genus elucidates a diverse pangenome and 15 lateral gene transfer events.</title>
        <authorList>
            <person name="Petersen C."/>
            <person name="Sorensen T."/>
            <person name="Nielsen M.R."/>
            <person name="Sondergaard T.E."/>
            <person name="Sorensen J.L."/>
            <person name="Fitzpatrick D.A."/>
            <person name="Frisvad J.C."/>
            <person name="Nielsen K.L."/>
        </authorList>
    </citation>
    <scope>NUCLEOTIDE SEQUENCE</scope>
    <source>
        <strain evidence="8">IBT 29677</strain>
    </source>
</reference>
<organism evidence="8 9">
    <name type="scientific">Penicillium cosmopolitanum</name>
    <dbReference type="NCBI Taxonomy" id="1131564"/>
    <lineage>
        <taxon>Eukaryota</taxon>
        <taxon>Fungi</taxon>
        <taxon>Dikarya</taxon>
        <taxon>Ascomycota</taxon>
        <taxon>Pezizomycotina</taxon>
        <taxon>Eurotiomycetes</taxon>
        <taxon>Eurotiomycetidae</taxon>
        <taxon>Eurotiales</taxon>
        <taxon>Aspergillaceae</taxon>
        <taxon>Penicillium</taxon>
    </lineage>
</organism>
<dbReference type="EMBL" id="JAPZBU010000011">
    <property type="protein sequence ID" value="KAJ5379078.1"/>
    <property type="molecule type" value="Genomic_DNA"/>
</dbReference>